<evidence type="ECO:0000256" key="3">
    <source>
        <dbReference type="SAM" id="SignalP"/>
    </source>
</evidence>
<reference evidence="4 5" key="2">
    <citation type="submission" date="2021-02" db="EMBL/GenBank/DDBJ databases">
        <title>Sulfurospirillum tamanensis sp. nov.</title>
        <authorList>
            <person name="Frolova A."/>
            <person name="Merkel A."/>
            <person name="Slobodkin A."/>
        </authorList>
    </citation>
    <scope>NUCLEOTIDE SEQUENCE [LARGE SCALE GENOMIC DNA]</scope>
    <source>
        <strain evidence="4 5">T05b</strain>
    </source>
</reference>
<protein>
    <submittedName>
        <fullName evidence="4">Phosphate/phosphite/phosphonate ABC transporter substrate-binding protein</fullName>
    </submittedName>
</protein>
<dbReference type="PANTHER" id="PTHR35841">
    <property type="entry name" value="PHOSPHONATES-BINDING PERIPLASMIC PROTEIN"/>
    <property type="match status" value="1"/>
</dbReference>
<comment type="caution">
    <text evidence="4">The sequence shown here is derived from an EMBL/GenBank/DDBJ whole genome shotgun (WGS) entry which is preliminary data.</text>
</comment>
<accession>A0ABS2WUS7</accession>
<feature type="signal peptide" evidence="3">
    <location>
        <begin position="1"/>
        <end position="29"/>
    </location>
</feature>
<organism evidence="4 5">
    <name type="scientific">Sulfurospirillum tamanense</name>
    <dbReference type="NCBI Taxonomy" id="2813362"/>
    <lineage>
        <taxon>Bacteria</taxon>
        <taxon>Pseudomonadati</taxon>
        <taxon>Campylobacterota</taxon>
        <taxon>Epsilonproteobacteria</taxon>
        <taxon>Campylobacterales</taxon>
        <taxon>Sulfurospirillaceae</taxon>
        <taxon>Sulfurospirillum</taxon>
    </lineage>
</organism>
<proteinExistence type="inferred from homology"/>
<evidence type="ECO:0000313" key="4">
    <source>
        <dbReference type="EMBL" id="MBN2964944.1"/>
    </source>
</evidence>
<evidence type="ECO:0000256" key="1">
    <source>
        <dbReference type="ARBA" id="ARBA00007162"/>
    </source>
</evidence>
<sequence length="288" mass="32384">MKIGKKFTTTCKKLTMALLCLFVPVLASAAPNITLGLTGTVFKDDLENFMKLEQYLEEHTPLGVSVIFSKTYAQMVSLMENKTVDVAYVCNSTYTKLEQNNTGKLLVIPIVAGADQYYSYTIVKKEAPFTKLDDFKGKIFAFTDPDSNSGSIAPKYYLYTNGFGVDDFFHRSIYTFEHGESIKAVLEGFVDGASVDSIVYHTFMEKYPEAKGKLKVIQILGPFANSPIAVRQGLSEAVFQELQKTLSTMHMSQQGREILAKMGLDRFDVPSTQDYEPVRQMIEYLERH</sequence>
<comment type="similarity">
    <text evidence="1">Belongs to the phosphate/phosphite/phosphonate binding protein family.</text>
</comment>
<dbReference type="EMBL" id="JAFHKK010000020">
    <property type="protein sequence ID" value="MBN2964944.1"/>
    <property type="molecule type" value="Genomic_DNA"/>
</dbReference>
<name>A0ABS2WUS7_9BACT</name>
<dbReference type="Pfam" id="PF12974">
    <property type="entry name" value="Phosphonate-bd"/>
    <property type="match status" value="1"/>
</dbReference>
<reference evidence="5" key="1">
    <citation type="submission" date="2021-02" db="EMBL/GenBank/DDBJ databases">
        <title>Sulfurospirillum tamanensis sp. nov.</title>
        <authorList>
            <person name="Merkel A.Y."/>
        </authorList>
    </citation>
    <scope>NUCLEOTIDE SEQUENCE [LARGE SCALE GENOMIC DNA]</scope>
    <source>
        <strain evidence="5">T05b</strain>
    </source>
</reference>
<dbReference type="Proteomes" id="UP000703590">
    <property type="component" value="Unassembled WGS sequence"/>
</dbReference>
<reference evidence="4 5" key="3">
    <citation type="submission" date="2021-02" db="EMBL/GenBank/DDBJ databases">
        <authorList>
            <person name="Merkel A.Y."/>
        </authorList>
    </citation>
    <scope>NUCLEOTIDE SEQUENCE [LARGE SCALE GENOMIC DNA]</scope>
    <source>
        <strain evidence="4 5">T05b</strain>
    </source>
</reference>
<dbReference type="InterPro" id="IPR005770">
    <property type="entry name" value="PhnD"/>
</dbReference>
<dbReference type="RefSeq" id="WP_205459494.1">
    <property type="nucleotide sequence ID" value="NZ_JAFHKK010000020.1"/>
</dbReference>
<dbReference type="Gene3D" id="3.40.190.10">
    <property type="entry name" value="Periplasmic binding protein-like II"/>
    <property type="match status" value="2"/>
</dbReference>
<keyword evidence="5" id="KW-1185">Reference proteome</keyword>
<feature type="chain" id="PRO_5045797247" evidence="3">
    <location>
        <begin position="30"/>
        <end position="288"/>
    </location>
</feature>
<gene>
    <name evidence="4" type="primary">phnD</name>
    <name evidence="4" type="ORF">JWV37_09150</name>
</gene>
<evidence type="ECO:0000256" key="2">
    <source>
        <dbReference type="ARBA" id="ARBA00022729"/>
    </source>
</evidence>
<dbReference type="NCBIfam" id="TIGR01098">
    <property type="entry name" value="3A0109s03R"/>
    <property type="match status" value="1"/>
</dbReference>
<keyword evidence="2 3" id="KW-0732">Signal</keyword>
<dbReference type="SUPFAM" id="SSF53850">
    <property type="entry name" value="Periplasmic binding protein-like II"/>
    <property type="match status" value="1"/>
</dbReference>
<evidence type="ECO:0000313" key="5">
    <source>
        <dbReference type="Proteomes" id="UP000703590"/>
    </source>
</evidence>
<dbReference type="PANTHER" id="PTHR35841:SF1">
    <property type="entry name" value="PHOSPHONATES-BINDING PERIPLASMIC PROTEIN"/>
    <property type="match status" value="1"/>
</dbReference>